<keyword evidence="2" id="KW-1185">Reference proteome</keyword>
<name>V6M942_9BACL</name>
<dbReference type="AlphaFoldDB" id="V6M942"/>
<gene>
    <name evidence="1" type="ORF">T458_10075</name>
</gene>
<dbReference type="HOGENOM" id="CLU_3165385_0_0_9"/>
<evidence type="ECO:0008006" key="3">
    <source>
        <dbReference type="Google" id="ProtNLM"/>
    </source>
</evidence>
<accession>V6M942</accession>
<dbReference type="EMBL" id="AYJU01000015">
    <property type="protein sequence ID" value="EST55076.1"/>
    <property type="molecule type" value="Genomic_DNA"/>
</dbReference>
<comment type="caution">
    <text evidence="1">The sequence shown here is derived from an EMBL/GenBank/DDBJ whole genome shotgun (WGS) entry which is preliminary data.</text>
</comment>
<dbReference type="Proteomes" id="UP000017973">
    <property type="component" value="Unassembled WGS sequence"/>
</dbReference>
<protein>
    <recommendedName>
        <fullName evidence="3">Transposase</fullName>
    </recommendedName>
</protein>
<sequence>MQSVTRAKQSRKAWNEIRNLVVIKIFKINRTYCKIIHEDSLYSICKG</sequence>
<dbReference type="STRING" id="1408254.T458_10075"/>
<reference evidence="1 2" key="1">
    <citation type="journal article" date="2014" name="Genome Announc.">
        <title>Draft Genome Sequence of Brevibacillus panacihumi Strain W25, a Halotolerant Hydrocarbon-Degrading Bacterium.</title>
        <authorList>
            <person name="Wang X."/>
            <person name="Jin D."/>
            <person name="Zhou L."/>
            <person name="Wu L."/>
            <person name="An W."/>
            <person name="Chen Y."/>
            <person name="Zhao L."/>
        </authorList>
    </citation>
    <scope>NUCLEOTIDE SEQUENCE [LARGE SCALE GENOMIC DNA]</scope>
    <source>
        <strain evidence="1 2">W25</strain>
    </source>
</reference>
<evidence type="ECO:0000313" key="1">
    <source>
        <dbReference type="EMBL" id="EST55076.1"/>
    </source>
</evidence>
<organism evidence="1 2">
    <name type="scientific">Brevibacillus panacihumi W25</name>
    <dbReference type="NCBI Taxonomy" id="1408254"/>
    <lineage>
        <taxon>Bacteria</taxon>
        <taxon>Bacillati</taxon>
        <taxon>Bacillota</taxon>
        <taxon>Bacilli</taxon>
        <taxon>Bacillales</taxon>
        <taxon>Paenibacillaceae</taxon>
        <taxon>Brevibacillus</taxon>
    </lineage>
</organism>
<evidence type="ECO:0000313" key="2">
    <source>
        <dbReference type="Proteomes" id="UP000017973"/>
    </source>
</evidence>
<proteinExistence type="predicted"/>